<sequence>MPILPASTSFRACELRAMGLACPLFKN</sequence>
<accession>A0A0A9C7H9</accession>
<protein>
    <submittedName>
        <fullName evidence="1">Uncharacterized protein</fullName>
    </submittedName>
</protein>
<reference evidence="1" key="1">
    <citation type="submission" date="2014-09" db="EMBL/GenBank/DDBJ databases">
        <authorList>
            <person name="Magalhaes I.L.F."/>
            <person name="Oliveira U."/>
            <person name="Santos F.R."/>
            <person name="Vidigal T.H.D.A."/>
            <person name="Brescovit A.D."/>
            <person name="Santos A.J."/>
        </authorList>
    </citation>
    <scope>NUCLEOTIDE SEQUENCE</scope>
    <source>
        <tissue evidence="1">Shoot tissue taken approximately 20 cm above the soil surface</tissue>
    </source>
</reference>
<name>A0A0A9C7H9_ARUDO</name>
<organism evidence="1">
    <name type="scientific">Arundo donax</name>
    <name type="common">Giant reed</name>
    <name type="synonym">Donax arundinaceus</name>
    <dbReference type="NCBI Taxonomy" id="35708"/>
    <lineage>
        <taxon>Eukaryota</taxon>
        <taxon>Viridiplantae</taxon>
        <taxon>Streptophyta</taxon>
        <taxon>Embryophyta</taxon>
        <taxon>Tracheophyta</taxon>
        <taxon>Spermatophyta</taxon>
        <taxon>Magnoliopsida</taxon>
        <taxon>Liliopsida</taxon>
        <taxon>Poales</taxon>
        <taxon>Poaceae</taxon>
        <taxon>PACMAD clade</taxon>
        <taxon>Arundinoideae</taxon>
        <taxon>Arundineae</taxon>
        <taxon>Arundo</taxon>
    </lineage>
</organism>
<proteinExistence type="predicted"/>
<evidence type="ECO:0000313" key="1">
    <source>
        <dbReference type="EMBL" id="JAD67472.1"/>
    </source>
</evidence>
<reference evidence="1" key="2">
    <citation type="journal article" date="2015" name="Data Brief">
        <title>Shoot transcriptome of the giant reed, Arundo donax.</title>
        <authorList>
            <person name="Barrero R.A."/>
            <person name="Guerrero F.D."/>
            <person name="Moolhuijzen P."/>
            <person name="Goolsby J.A."/>
            <person name="Tidwell J."/>
            <person name="Bellgard S.E."/>
            <person name="Bellgard M.I."/>
        </authorList>
    </citation>
    <scope>NUCLEOTIDE SEQUENCE</scope>
    <source>
        <tissue evidence="1">Shoot tissue taken approximately 20 cm above the soil surface</tissue>
    </source>
</reference>
<dbReference type="AlphaFoldDB" id="A0A0A9C7H9"/>
<dbReference type="EMBL" id="GBRH01230423">
    <property type="protein sequence ID" value="JAD67472.1"/>
    <property type="molecule type" value="Transcribed_RNA"/>
</dbReference>